<dbReference type="RefSeq" id="WP_109636323.1">
    <property type="nucleotide sequence ID" value="NZ_QGHB01000003.1"/>
</dbReference>
<gene>
    <name evidence="2" type="ORF">C8D88_103528</name>
</gene>
<dbReference type="GO" id="GO:0004806">
    <property type="term" value="F:triacylglycerol lipase activity"/>
    <property type="evidence" value="ECO:0007669"/>
    <property type="project" value="TreeGrafter"/>
</dbReference>
<dbReference type="Pfam" id="PF00561">
    <property type="entry name" value="Abhydrolase_1"/>
    <property type="match status" value="1"/>
</dbReference>
<accession>A0A316IDE6</accession>
<feature type="domain" description="AB hydrolase-1" evidence="1">
    <location>
        <begin position="24"/>
        <end position="263"/>
    </location>
</feature>
<dbReference type="Proteomes" id="UP000246005">
    <property type="component" value="Unassembled WGS sequence"/>
</dbReference>
<dbReference type="EMBL" id="QGHB01000003">
    <property type="protein sequence ID" value="PWK88332.1"/>
    <property type="molecule type" value="Genomic_DNA"/>
</dbReference>
<dbReference type="SUPFAM" id="SSF53474">
    <property type="entry name" value="alpha/beta-Hydrolases"/>
    <property type="match status" value="1"/>
</dbReference>
<dbReference type="InterPro" id="IPR050471">
    <property type="entry name" value="AB_hydrolase"/>
</dbReference>
<evidence type="ECO:0000259" key="1">
    <source>
        <dbReference type="Pfam" id="PF00561"/>
    </source>
</evidence>
<dbReference type="PRINTS" id="PR00111">
    <property type="entry name" value="ABHYDROLASE"/>
</dbReference>
<name>A0A316IDE6_9PSEU</name>
<proteinExistence type="predicted"/>
<dbReference type="InterPro" id="IPR029058">
    <property type="entry name" value="AB_hydrolase_fold"/>
</dbReference>
<evidence type="ECO:0000313" key="2">
    <source>
        <dbReference type="EMBL" id="PWK88332.1"/>
    </source>
</evidence>
<dbReference type="InterPro" id="IPR000073">
    <property type="entry name" value="AB_hydrolase_1"/>
</dbReference>
<dbReference type="AlphaFoldDB" id="A0A316IDE6"/>
<dbReference type="PANTHER" id="PTHR43433">
    <property type="entry name" value="HYDROLASE, ALPHA/BETA FOLD FAMILY PROTEIN"/>
    <property type="match status" value="1"/>
</dbReference>
<organism evidence="2 3">
    <name type="scientific">Lentzea atacamensis</name>
    <dbReference type="NCBI Taxonomy" id="531938"/>
    <lineage>
        <taxon>Bacteria</taxon>
        <taxon>Bacillati</taxon>
        <taxon>Actinomycetota</taxon>
        <taxon>Actinomycetes</taxon>
        <taxon>Pseudonocardiales</taxon>
        <taxon>Pseudonocardiaceae</taxon>
        <taxon>Lentzea</taxon>
    </lineage>
</organism>
<evidence type="ECO:0000313" key="3">
    <source>
        <dbReference type="Proteomes" id="UP000246005"/>
    </source>
</evidence>
<dbReference type="PANTHER" id="PTHR43433:SF5">
    <property type="entry name" value="AB HYDROLASE-1 DOMAIN-CONTAINING PROTEIN"/>
    <property type="match status" value="1"/>
</dbReference>
<dbReference type="Gene3D" id="3.40.50.1820">
    <property type="entry name" value="alpha/beta hydrolase"/>
    <property type="match status" value="1"/>
</dbReference>
<sequence>MAERVVETGQVRLWSEDLGDPAAPPIFLIMGANASAMGWPDEFVELLVGGGYRVIRYDHRDTGKSTTVPDATYDFTDLTQDALAVLDAHGVDKAHVVGVSMGGLIGQLLAVDHPGRLRSLTLALTGALDMGTTDETQPDNGERISRMIALAEPGADVESELERRVALWRELHGDKLPFDAAEYRRLEERAIAHAGTFLPATGHVRLGATPLPRGAEDLRKAETPTLVLQASEDPFYPLGFGRHLAGLLPDARLLELDGMGHSIPATMHSVLADAILEHIRLR</sequence>
<protein>
    <submittedName>
        <fullName evidence="2">Esterase</fullName>
    </submittedName>
</protein>
<dbReference type="GO" id="GO:0046503">
    <property type="term" value="P:glycerolipid catabolic process"/>
    <property type="evidence" value="ECO:0007669"/>
    <property type="project" value="TreeGrafter"/>
</dbReference>
<comment type="caution">
    <text evidence="2">The sequence shown here is derived from an EMBL/GenBank/DDBJ whole genome shotgun (WGS) entry which is preliminary data.</text>
</comment>
<reference evidence="2 3" key="1">
    <citation type="submission" date="2018-05" db="EMBL/GenBank/DDBJ databases">
        <title>Genomic Encyclopedia of Type Strains, Phase IV (KMG-IV): sequencing the most valuable type-strain genomes for metagenomic binning, comparative biology and taxonomic classification.</title>
        <authorList>
            <person name="Goeker M."/>
        </authorList>
    </citation>
    <scope>NUCLEOTIDE SEQUENCE [LARGE SCALE GENOMIC DNA]</scope>
    <source>
        <strain evidence="2 3">DSM 45480</strain>
    </source>
</reference>